<gene>
    <name evidence="2" type="ORF">C4N9_19925</name>
</gene>
<keyword evidence="3" id="KW-1185">Reference proteome</keyword>
<feature type="transmembrane region" description="Helical" evidence="1">
    <location>
        <begin position="53"/>
        <end position="78"/>
    </location>
</feature>
<name>A0A2U2C4S6_9RHOB</name>
<evidence type="ECO:0000313" key="2">
    <source>
        <dbReference type="EMBL" id="PWE26885.1"/>
    </source>
</evidence>
<evidence type="ECO:0000313" key="3">
    <source>
        <dbReference type="Proteomes" id="UP000244940"/>
    </source>
</evidence>
<keyword evidence="1" id="KW-1133">Transmembrane helix</keyword>
<sequence>MNPVSAFVLYAFIWFLTLLVVLPLRLKTQGEAGAVVAGTPESAPANLNIGRKFLMATIFGSIVWVVVAGIIVSGWITIEDVDVFHRWMMGV</sequence>
<comment type="caution">
    <text evidence="2">The sequence shown here is derived from an EMBL/GenBank/DDBJ whole genome shotgun (WGS) entry which is preliminary data.</text>
</comment>
<dbReference type="OrthoDB" id="9804637at2"/>
<dbReference type="InterPro" id="IPR009935">
    <property type="entry name" value="DUF1467"/>
</dbReference>
<evidence type="ECO:0000256" key="1">
    <source>
        <dbReference type="SAM" id="Phobius"/>
    </source>
</evidence>
<organism evidence="2 3">
    <name type="scientific">Pararhodobacter marinus</name>
    <dbReference type="NCBI Taxonomy" id="2184063"/>
    <lineage>
        <taxon>Bacteria</taxon>
        <taxon>Pseudomonadati</taxon>
        <taxon>Pseudomonadota</taxon>
        <taxon>Alphaproteobacteria</taxon>
        <taxon>Rhodobacterales</taxon>
        <taxon>Paracoccaceae</taxon>
        <taxon>Pararhodobacter</taxon>
    </lineage>
</organism>
<keyword evidence="1" id="KW-0812">Transmembrane</keyword>
<feature type="transmembrane region" description="Helical" evidence="1">
    <location>
        <begin position="6"/>
        <end position="24"/>
    </location>
</feature>
<accession>A0A2U2C4S6</accession>
<dbReference type="Pfam" id="PF07330">
    <property type="entry name" value="DUF1467"/>
    <property type="match status" value="1"/>
</dbReference>
<dbReference type="EMBL" id="QEYD01000015">
    <property type="protein sequence ID" value="PWE26885.1"/>
    <property type="molecule type" value="Genomic_DNA"/>
</dbReference>
<proteinExistence type="predicted"/>
<dbReference type="Proteomes" id="UP000244940">
    <property type="component" value="Unassembled WGS sequence"/>
</dbReference>
<protein>
    <submittedName>
        <fullName evidence="2">DUF1467 domain-containing protein</fullName>
    </submittedName>
</protein>
<reference evidence="2 3" key="1">
    <citation type="submission" date="2018-05" db="EMBL/GenBank/DDBJ databases">
        <title>Pararhodobacter marina sp. nov., isolated from deep-sea water of the Indian Ocean.</title>
        <authorList>
            <person name="Lai Q.Sr."/>
            <person name="Liu X."/>
            <person name="Shao Z."/>
        </authorList>
    </citation>
    <scope>NUCLEOTIDE SEQUENCE [LARGE SCALE GENOMIC DNA]</scope>
    <source>
        <strain evidence="2 3">CIC4N-9</strain>
    </source>
</reference>
<keyword evidence="1" id="KW-0472">Membrane</keyword>
<dbReference type="AlphaFoldDB" id="A0A2U2C4S6"/>